<dbReference type="EMBL" id="JACHDB010000001">
    <property type="protein sequence ID" value="MBB5430958.1"/>
    <property type="molecule type" value="Genomic_DNA"/>
</dbReference>
<reference evidence="2 3" key="1">
    <citation type="submission" date="2020-08" db="EMBL/GenBank/DDBJ databases">
        <title>Sequencing the genomes of 1000 actinobacteria strains.</title>
        <authorList>
            <person name="Klenk H.-P."/>
        </authorList>
    </citation>
    <scope>NUCLEOTIDE SEQUENCE [LARGE SCALE GENOMIC DNA]</scope>
    <source>
        <strain evidence="2 3">DSM 44551</strain>
    </source>
</reference>
<proteinExistence type="predicted"/>
<evidence type="ECO:0000313" key="2">
    <source>
        <dbReference type="EMBL" id="MBB5430958.1"/>
    </source>
</evidence>
<feature type="transmembrane region" description="Helical" evidence="1">
    <location>
        <begin position="106"/>
        <end position="125"/>
    </location>
</feature>
<dbReference type="Proteomes" id="UP000572635">
    <property type="component" value="Unassembled WGS sequence"/>
</dbReference>
<protein>
    <submittedName>
        <fullName evidence="2">Uncharacterized protein</fullName>
    </submittedName>
</protein>
<gene>
    <name evidence="2" type="ORF">HDA36_001042</name>
</gene>
<comment type="caution">
    <text evidence="2">The sequence shown here is derived from an EMBL/GenBank/DDBJ whole genome shotgun (WGS) entry which is preliminary data.</text>
</comment>
<evidence type="ECO:0000256" key="1">
    <source>
        <dbReference type="SAM" id="Phobius"/>
    </source>
</evidence>
<keyword evidence="1" id="KW-0812">Transmembrane</keyword>
<dbReference type="AlphaFoldDB" id="A0A7W8VCI2"/>
<name>A0A7W8VCI2_9ACTN</name>
<dbReference type="RefSeq" id="WP_184389288.1">
    <property type="nucleotide sequence ID" value="NZ_BAAAJD010000063.1"/>
</dbReference>
<evidence type="ECO:0000313" key="3">
    <source>
        <dbReference type="Proteomes" id="UP000572635"/>
    </source>
</evidence>
<organism evidence="2 3">
    <name type="scientific">Nocardiopsis composta</name>
    <dbReference type="NCBI Taxonomy" id="157465"/>
    <lineage>
        <taxon>Bacteria</taxon>
        <taxon>Bacillati</taxon>
        <taxon>Actinomycetota</taxon>
        <taxon>Actinomycetes</taxon>
        <taxon>Streptosporangiales</taxon>
        <taxon>Nocardiopsidaceae</taxon>
        <taxon>Nocardiopsis</taxon>
    </lineage>
</organism>
<feature type="transmembrane region" description="Helical" evidence="1">
    <location>
        <begin position="78"/>
        <end position="99"/>
    </location>
</feature>
<keyword evidence="3" id="KW-1185">Reference proteome</keyword>
<keyword evidence="1" id="KW-0472">Membrane</keyword>
<keyword evidence="1" id="KW-1133">Transmembrane helix</keyword>
<sequence>MAGPDTPAPRSAPAPGRRPLGAVLVPVAATLLTLLTLPALALGALFGTEPPECFMTLTDTAQAQCEAALRAGHDLTPAVLSGVLAVVQFGAFAAVWALRRRTMPRWTLLGVVAAIVLLFFLLLPAPSALNPSRPPPPAHLEARP</sequence>
<accession>A0A7W8VCI2</accession>
<feature type="transmembrane region" description="Helical" evidence="1">
    <location>
        <begin position="20"/>
        <end position="46"/>
    </location>
</feature>